<feature type="region of interest" description="Disordered" evidence="1">
    <location>
        <begin position="220"/>
        <end position="273"/>
    </location>
</feature>
<comment type="caution">
    <text evidence="2">The sequence shown here is derived from an EMBL/GenBank/DDBJ whole genome shotgun (WGS) entry which is preliminary data.</text>
</comment>
<keyword evidence="3" id="KW-1185">Reference proteome</keyword>
<reference evidence="2" key="1">
    <citation type="submission" date="2023-10" db="EMBL/GenBank/DDBJ databases">
        <title>Genome assembly of Pristionchus species.</title>
        <authorList>
            <person name="Yoshida K."/>
            <person name="Sommer R.J."/>
        </authorList>
    </citation>
    <scope>NUCLEOTIDE SEQUENCE</scope>
    <source>
        <strain evidence="2">RS5133</strain>
    </source>
</reference>
<accession>A0AAV5VF14</accession>
<evidence type="ECO:0000313" key="2">
    <source>
        <dbReference type="EMBL" id="GMT17951.1"/>
    </source>
</evidence>
<organism evidence="2 3">
    <name type="scientific">Pristionchus fissidentatus</name>
    <dbReference type="NCBI Taxonomy" id="1538716"/>
    <lineage>
        <taxon>Eukaryota</taxon>
        <taxon>Metazoa</taxon>
        <taxon>Ecdysozoa</taxon>
        <taxon>Nematoda</taxon>
        <taxon>Chromadorea</taxon>
        <taxon>Rhabditida</taxon>
        <taxon>Rhabditina</taxon>
        <taxon>Diplogasteromorpha</taxon>
        <taxon>Diplogasteroidea</taxon>
        <taxon>Neodiplogasteridae</taxon>
        <taxon>Pristionchus</taxon>
    </lineage>
</organism>
<sequence length="498" mass="55790">LQMVDEGATSSQDPNTSKLHGLVIGPAADAGHFTVLCGSIAVSARLPDSALARIRPGSWVSFDMDLSTGANQIVCECAPAYKTYLLADGRFQVVSPATFYLDEDMEEEEWRVAYTPYFRFVDDPHGLMQDNNWLEWNEVLLSPSDGGFLLKVERVLGAMAGCIEPGALPGMMPSRDEIEAAHYFDPPRGDYSTAQIIKSRQLGLCIGHVIYERVQQADGSYSGYGSGRGGTGRGRGDNYGHYNRGGRGGNGRQDYRQPHHSFGAPRASGSDGNWRIAQRTANDRAPGRQFARGDDQTAKSTRASVIYTTKHGLVLSMREEQSYEEGDWLTFEKTAKTEMAMADLQRGRDTYPPYILKHKKMRDDYYGKCRVEGGEDGGVGKWRVQIRVLVEFGWLRKGGWFDPFFGKIECTEMRFRMAKKRLEKEKMGWNEMKDEKKDKVSINVWIGMGEKEMMTIGRMSEFPHKFRWEVKAMVNSGFIEDLPLDVARAAGALSTIVL</sequence>
<protein>
    <submittedName>
        <fullName evidence="2">Uncharacterized protein</fullName>
    </submittedName>
</protein>
<dbReference type="EMBL" id="BTSY01000003">
    <property type="protein sequence ID" value="GMT17951.1"/>
    <property type="molecule type" value="Genomic_DNA"/>
</dbReference>
<proteinExistence type="predicted"/>
<feature type="compositionally biased region" description="Gly residues" evidence="1">
    <location>
        <begin position="222"/>
        <end position="233"/>
    </location>
</feature>
<name>A0AAV5VF14_9BILA</name>
<dbReference type="AlphaFoldDB" id="A0AAV5VF14"/>
<evidence type="ECO:0000256" key="1">
    <source>
        <dbReference type="SAM" id="MobiDB-lite"/>
    </source>
</evidence>
<evidence type="ECO:0000313" key="3">
    <source>
        <dbReference type="Proteomes" id="UP001432322"/>
    </source>
</evidence>
<gene>
    <name evidence="2" type="ORF">PFISCL1PPCAC_9248</name>
</gene>
<dbReference type="Proteomes" id="UP001432322">
    <property type="component" value="Unassembled WGS sequence"/>
</dbReference>
<feature type="non-terminal residue" evidence="2">
    <location>
        <position position="1"/>
    </location>
</feature>